<accession>A0AAV2ZDG8</accession>
<reference evidence="4" key="1">
    <citation type="submission" date="2022-11" db="EMBL/GenBank/DDBJ databases">
        <authorList>
            <person name="Morgan W.R."/>
            <person name="Tartar A."/>
        </authorList>
    </citation>
    <scope>NUCLEOTIDE SEQUENCE</scope>
    <source>
        <strain evidence="4">ARSEF 373</strain>
    </source>
</reference>
<dbReference type="GO" id="GO:0007059">
    <property type="term" value="P:chromosome segregation"/>
    <property type="evidence" value="ECO:0007669"/>
    <property type="project" value="TreeGrafter"/>
</dbReference>
<dbReference type="GO" id="GO:0007100">
    <property type="term" value="P:mitotic centrosome separation"/>
    <property type="evidence" value="ECO:0007669"/>
    <property type="project" value="TreeGrafter"/>
</dbReference>
<organism evidence="4 5">
    <name type="scientific">Lagenidium giganteum</name>
    <dbReference type="NCBI Taxonomy" id="4803"/>
    <lineage>
        <taxon>Eukaryota</taxon>
        <taxon>Sar</taxon>
        <taxon>Stramenopiles</taxon>
        <taxon>Oomycota</taxon>
        <taxon>Peronosporomycetes</taxon>
        <taxon>Pythiales</taxon>
        <taxon>Pythiaceae</taxon>
    </lineage>
</organism>
<protein>
    <submittedName>
        <fullName evidence="4">Uncharacterized protein</fullName>
    </submittedName>
</protein>
<dbReference type="GO" id="GO:0000776">
    <property type="term" value="C:kinetochore"/>
    <property type="evidence" value="ECO:0007669"/>
    <property type="project" value="TreeGrafter"/>
</dbReference>
<dbReference type="GO" id="GO:0005871">
    <property type="term" value="C:kinesin complex"/>
    <property type="evidence" value="ECO:0007669"/>
    <property type="project" value="TreeGrafter"/>
</dbReference>
<sequence>MLQRKESELRMLQRTHDEFVKSSGEYEKELELEVDRYEKQTRELQQTVSALEQVKLQLQQAVNGLKHETEHIRERESAVRTQLEEMKWKVQALEQANDELETAQRIAQATIDELQHKLDCTVEQNVFLQHEKEEAIKLVASFRVAEVHPVSSKLRKASSDGTVMKQMSIGNNTRRRNSSVTRRAKKGRYPEVVETCLHITCQKCQEGRVHSTLEHHHGRACAKGPEKADELVALGFFERLRLRWFRA</sequence>
<dbReference type="GO" id="GO:0005813">
    <property type="term" value="C:centrosome"/>
    <property type="evidence" value="ECO:0007669"/>
    <property type="project" value="TreeGrafter"/>
</dbReference>
<dbReference type="Gene3D" id="6.10.250.1080">
    <property type="match status" value="1"/>
</dbReference>
<dbReference type="GO" id="GO:0051642">
    <property type="term" value="P:centrosome localization"/>
    <property type="evidence" value="ECO:0007669"/>
    <property type="project" value="TreeGrafter"/>
</dbReference>
<dbReference type="AlphaFoldDB" id="A0AAV2ZDG8"/>
<dbReference type="InterPro" id="IPR033494">
    <property type="entry name" value="NUDE"/>
</dbReference>
<gene>
    <name evidence="4" type="ORF">N0F65_004621</name>
</gene>
<evidence type="ECO:0000256" key="3">
    <source>
        <dbReference type="SAM" id="Coils"/>
    </source>
</evidence>
<dbReference type="GO" id="GO:0007020">
    <property type="term" value="P:microtubule nucleation"/>
    <property type="evidence" value="ECO:0007669"/>
    <property type="project" value="TreeGrafter"/>
</dbReference>
<evidence type="ECO:0000256" key="1">
    <source>
        <dbReference type="ARBA" id="ARBA00007429"/>
    </source>
</evidence>
<feature type="coiled-coil region" evidence="3">
    <location>
        <begin position="27"/>
        <end position="131"/>
    </location>
</feature>
<keyword evidence="5" id="KW-1185">Reference proteome</keyword>
<evidence type="ECO:0000313" key="5">
    <source>
        <dbReference type="Proteomes" id="UP001146120"/>
    </source>
</evidence>
<name>A0AAV2ZDG8_9STRA</name>
<comment type="similarity">
    <text evidence="1">Belongs to the nudE family.</text>
</comment>
<dbReference type="PANTHER" id="PTHR10921">
    <property type="entry name" value="NUCLEAR DISTRIBUTION PROTEIN NUDE HOMOLOG 1"/>
    <property type="match status" value="1"/>
</dbReference>
<dbReference type="GO" id="GO:0008017">
    <property type="term" value="F:microtubule binding"/>
    <property type="evidence" value="ECO:0007669"/>
    <property type="project" value="InterPro"/>
</dbReference>
<dbReference type="GO" id="GO:0000132">
    <property type="term" value="P:establishment of mitotic spindle orientation"/>
    <property type="evidence" value="ECO:0007669"/>
    <property type="project" value="TreeGrafter"/>
</dbReference>
<reference evidence="4" key="2">
    <citation type="journal article" date="2023" name="Microbiol Resour">
        <title>Decontamination and Annotation of the Draft Genome Sequence of the Oomycete Lagenidium giganteum ARSEF 373.</title>
        <authorList>
            <person name="Morgan W.R."/>
            <person name="Tartar A."/>
        </authorList>
    </citation>
    <scope>NUCLEOTIDE SEQUENCE</scope>
    <source>
        <strain evidence="4">ARSEF 373</strain>
    </source>
</reference>
<dbReference type="Proteomes" id="UP001146120">
    <property type="component" value="Unassembled WGS sequence"/>
</dbReference>
<comment type="caution">
    <text evidence="4">The sequence shown here is derived from an EMBL/GenBank/DDBJ whole genome shotgun (WGS) entry which is preliminary data.</text>
</comment>
<keyword evidence="2 3" id="KW-0175">Coiled coil</keyword>
<dbReference type="PANTHER" id="PTHR10921:SF1">
    <property type="entry name" value="NUCLEAR DISTRIBUTION PROTEIN NUDE HOMOLOG"/>
    <property type="match status" value="1"/>
</dbReference>
<evidence type="ECO:0000313" key="4">
    <source>
        <dbReference type="EMBL" id="DBA03344.1"/>
    </source>
</evidence>
<dbReference type="GO" id="GO:0047496">
    <property type="term" value="P:vesicle transport along microtubule"/>
    <property type="evidence" value="ECO:0007669"/>
    <property type="project" value="TreeGrafter"/>
</dbReference>
<evidence type="ECO:0000256" key="2">
    <source>
        <dbReference type="ARBA" id="ARBA00023054"/>
    </source>
</evidence>
<proteinExistence type="inferred from homology"/>
<dbReference type="EMBL" id="DAKRPA010000020">
    <property type="protein sequence ID" value="DBA03344.1"/>
    <property type="molecule type" value="Genomic_DNA"/>
</dbReference>